<gene>
    <name evidence="2" type="primary">P0572D06.7</name>
</gene>
<dbReference type="AlphaFoldDB" id="Q6Z858"/>
<reference evidence="3" key="2">
    <citation type="journal article" date="2008" name="Nucleic Acids Res.">
        <title>The rice annotation project database (RAP-DB): 2008 update.</title>
        <authorList>
            <consortium name="The rice annotation project (RAP)"/>
        </authorList>
    </citation>
    <scope>GENOME REANNOTATION</scope>
    <source>
        <strain evidence="3">cv. Nipponbare</strain>
    </source>
</reference>
<organism evidence="2 3">
    <name type="scientific">Oryza sativa subsp. japonica</name>
    <name type="common">Rice</name>
    <dbReference type="NCBI Taxonomy" id="39947"/>
    <lineage>
        <taxon>Eukaryota</taxon>
        <taxon>Viridiplantae</taxon>
        <taxon>Streptophyta</taxon>
        <taxon>Embryophyta</taxon>
        <taxon>Tracheophyta</taxon>
        <taxon>Spermatophyta</taxon>
        <taxon>Magnoliopsida</taxon>
        <taxon>Liliopsida</taxon>
        <taxon>Poales</taxon>
        <taxon>Poaceae</taxon>
        <taxon>BOP clade</taxon>
        <taxon>Oryzoideae</taxon>
        <taxon>Oryzeae</taxon>
        <taxon>Oryzinae</taxon>
        <taxon>Oryza</taxon>
        <taxon>Oryza sativa</taxon>
    </lineage>
</organism>
<evidence type="ECO:0000313" key="3">
    <source>
        <dbReference type="Proteomes" id="UP000000763"/>
    </source>
</evidence>
<protein>
    <submittedName>
        <fullName evidence="2">Uncharacterized protein</fullName>
    </submittedName>
</protein>
<reference evidence="3" key="1">
    <citation type="journal article" date="2005" name="Nature">
        <title>The map-based sequence of the rice genome.</title>
        <authorList>
            <consortium name="International rice genome sequencing project (IRGSP)"/>
            <person name="Matsumoto T."/>
            <person name="Wu J."/>
            <person name="Kanamori H."/>
            <person name="Katayose Y."/>
            <person name="Fujisawa M."/>
            <person name="Namiki N."/>
            <person name="Mizuno H."/>
            <person name="Yamamoto K."/>
            <person name="Antonio B.A."/>
            <person name="Baba T."/>
            <person name="Sakata K."/>
            <person name="Nagamura Y."/>
            <person name="Aoki H."/>
            <person name="Arikawa K."/>
            <person name="Arita K."/>
            <person name="Bito T."/>
            <person name="Chiden Y."/>
            <person name="Fujitsuka N."/>
            <person name="Fukunaka R."/>
            <person name="Hamada M."/>
            <person name="Harada C."/>
            <person name="Hayashi A."/>
            <person name="Hijishita S."/>
            <person name="Honda M."/>
            <person name="Hosokawa S."/>
            <person name="Ichikawa Y."/>
            <person name="Idonuma A."/>
            <person name="Iijima M."/>
            <person name="Ikeda M."/>
            <person name="Ikeno M."/>
            <person name="Ito K."/>
            <person name="Ito S."/>
            <person name="Ito T."/>
            <person name="Ito Y."/>
            <person name="Ito Y."/>
            <person name="Iwabuchi A."/>
            <person name="Kamiya K."/>
            <person name="Karasawa W."/>
            <person name="Kurita K."/>
            <person name="Katagiri S."/>
            <person name="Kikuta A."/>
            <person name="Kobayashi H."/>
            <person name="Kobayashi N."/>
            <person name="Machita K."/>
            <person name="Maehara T."/>
            <person name="Masukawa M."/>
            <person name="Mizubayashi T."/>
            <person name="Mukai Y."/>
            <person name="Nagasaki H."/>
            <person name="Nagata Y."/>
            <person name="Naito S."/>
            <person name="Nakashima M."/>
            <person name="Nakama Y."/>
            <person name="Nakamichi Y."/>
            <person name="Nakamura M."/>
            <person name="Meguro A."/>
            <person name="Negishi M."/>
            <person name="Ohta I."/>
            <person name="Ohta T."/>
            <person name="Okamoto M."/>
            <person name="Ono N."/>
            <person name="Saji S."/>
            <person name="Sakaguchi M."/>
            <person name="Sakai K."/>
            <person name="Shibata M."/>
            <person name="Shimokawa T."/>
            <person name="Song J."/>
            <person name="Takazaki Y."/>
            <person name="Terasawa K."/>
            <person name="Tsugane M."/>
            <person name="Tsuji K."/>
            <person name="Ueda S."/>
            <person name="Waki K."/>
            <person name="Yamagata H."/>
            <person name="Yamamoto M."/>
            <person name="Yamamoto S."/>
            <person name="Yamane H."/>
            <person name="Yoshiki S."/>
            <person name="Yoshihara R."/>
            <person name="Yukawa K."/>
            <person name="Zhong H."/>
            <person name="Yano M."/>
            <person name="Yuan Q."/>
            <person name="Ouyang S."/>
            <person name="Liu J."/>
            <person name="Jones K.M."/>
            <person name="Gansberger K."/>
            <person name="Moffat K."/>
            <person name="Hill J."/>
            <person name="Bera J."/>
            <person name="Fadrosh D."/>
            <person name="Jin S."/>
            <person name="Johri S."/>
            <person name="Kim M."/>
            <person name="Overton L."/>
            <person name="Reardon M."/>
            <person name="Tsitrin T."/>
            <person name="Vuong H."/>
            <person name="Weaver B."/>
            <person name="Ciecko A."/>
            <person name="Tallon L."/>
            <person name="Jackson J."/>
            <person name="Pai G."/>
            <person name="Aken S.V."/>
            <person name="Utterback T."/>
            <person name="Reidmuller S."/>
            <person name="Feldblyum T."/>
            <person name="Hsiao J."/>
            <person name="Zismann V."/>
            <person name="Iobst S."/>
            <person name="de Vazeille A.R."/>
            <person name="Buell C.R."/>
            <person name="Ying K."/>
            <person name="Li Y."/>
            <person name="Lu T."/>
            <person name="Huang Y."/>
            <person name="Zhao Q."/>
            <person name="Feng Q."/>
            <person name="Zhang L."/>
            <person name="Zhu J."/>
            <person name="Weng Q."/>
            <person name="Mu J."/>
            <person name="Lu Y."/>
            <person name="Fan D."/>
            <person name="Liu Y."/>
            <person name="Guan J."/>
            <person name="Zhang Y."/>
            <person name="Yu S."/>
            <person name="Liu X."/>
            <person name="Zhang Y."/>
            <person name="Hong G."/>
            <person name="Han B."/>
            <person name="Choisne N."/>
            <person name="Demange N."/>
            <person name="Orjeda G."/>
            <person name="Samain S."/>
            <person name="Cattolico L."/>
            <person name="Pelletier E."/>
            <person name="Couloux A."/>
            <person name="Segurens B."/>
            <person name="Wincker P."/>
            <person name="D'Hont A."/>
            <person name="Scarpelli C."/>
            <person name="Weissenbach J."/>
            <person name="Salanoubat M."/>
            <person name="Quetier F."/>
            <person name="Yu Y."/>
            <person name="Kim H.R."/>
            <person name="Rambo T."/>
            <person name="Currie J."/>
            <person name="Collura K."/>
            <person name="Luo M."/>
            <person name="Yang T."/>
            <person name="Ammiraju J.S.S."/>
            <person name="Engler F."/>
            <person name="Soderlund C."/>
            <person name="Wing R.A."/>
            <person name="Palmer L.E."/>
            <person name="de la Bastide M."/>
            <person name="Spiegel L."/>
            <person name="Nascimento L."/>
            <person name="Zutavern T."/>
            <person name="O'Shaughnessy A."/>
            <person name="Dike S."/>
            <person name="Dedhia N."/>
            <person name="Preston R."/>
            <person name="Balija V."/>
            <person name="McCombie W.R."/>
            <person name="Chow T."/>
            <person name="Chen H."/>
            <person name="Chung M."/>
            <person name="Chen C."/>
            <person name="Shaw J."/>
            <person name="Wu H."/>
            <person name="Hsiao K."/>
            <person name="Chao Y."/>
            <person name="Chu M."/>
            <person name="Cheng C."/>
            <person name="Hour A."/>
            <person name="Lee P."/>
            <person name="Lin S."/>
            <person name="Lin Y."/>
            <person name="Liou J."/>
            <person name="Liu S."/>
            <person name="Hsing Y."/>
            <person name="Raghuvanshi S."/>
            <person name="Mohanty A."/>
            <person name="Bharti A.K."/>
            <person name="Gaur A."/>
            <person name="Gupta V."/>
            <person name="Kumar D."/>
            <person name="Ravi V."/>
            <person name="Vij S."/>
            <person name="Kapur A."/>
            <person name="Khurana P."/>
            <person name="Khurana P."/>
            <person name="Khurana J.P."/>
            <person name="Tyagi A.K."/>
            <person name="Gaikwad K."/>
            <person name="Singh A."/>
            <person name="Dalal V."/>
            <person name="Srivastava S."/>
            <person name="Dixit A."/>
            <person name="Pal A.K."/>
            <person name="Ghazi I.A."/>
            <person name="Yadav M."/>
            <person name="Pandit A."/>
            <person name="Bhargava A."/>
            <person name="Sureshbabu K."/>
            <person name="Batra K."/>
            <person name="Sharma T.R."/>
            <person name="Mohapatra T."/>
            <person name="Singh N.K."/>
            <person name="Messing J."/>
            <person name="Nelson A.B."/>
            <person name="Fuks G."/>
            <person name="Kavchok S."/>
            <person name="Keizer G."/>
            <person name="Linton E."/>
            <person name="Llaca V."/>
            <person name="Song R."/>
            <person name="Tanyolac B."/>
            <person name="Young S."/>
            <person name="Ho-Il K."/>
            <person name="Hahn J.H."/>
            <person name="Sangsakoo G."/>
            <person name="Vanavichit A."/>
            <person name="de Mattos Luiz.A.T."/>
            <person name="Zimmer P.D."/>
            <person name="Malone G."/>
            <person name="Dellagostin O."/>
            <person name="de Oliveira A.C."/>
            <person name="Bevan M."/>
            <person name="Bancroft I."/>
            <person name="Minx P."/>
            <person name="Cordum H."/>
            <person name="Wilson R."/>
            <person name="Cheng Z."/>
            <person name="Jin W."/>
            <person name="Jiang J."/>
            <person name="Leong S.A."/>
            <person name="Iwama H."/>
            <person name="Gojobori T."/>
            <person name="Itoh T."/>
            <person name="Niimura Y."/>
            <person name="Fujii Y."/>
            <person name="Habara T."/>
            <person name="Sakai H."/>
            <person name="Sato Y."/>
            <person name="Wilson G."/>
            <person name="Kumar K."/>
            <person name="McCouch S."/>
            <person name="Juretic N."/>
            <person name="Hoen D."/>
            <person name="Wright S."/>
            <person name="Bruskiewich R."/>
            <person name="Bureau T."/>
            <person name="Miyao A."/>
            <person name="Hirochika H."/>
            <person name="Nishikawa T."/>
            <person name="Kadowaki K."/>
            <person name="Sugiura M."/>
            <person name="Burr B."/>
            <person name="Sasaki T."/>
        </authorList>
    </citation>
    <scope>NUCLEOTIDE SEQUENCE [LARGE SCALE GENOMIC DNA]</scope>
    <source>
        <strain evidence="3">cv. Nipponbare</strain>
    </source>
</reference>
<proteinExistence type="predicted"/>
<evidence type="ECO:0000313" key="2">
    <source>
        <dbReference type="EMBL" id="BAD15703.1"/>
    </source>
</evidence>
<feature type="compositionally biased region" description="Low complexity" evidence="1">
    <location>
        <begin position="19"/>
        <end position="36"/>
    </location>
</feature>
<name>Q6Z858_ORYSJ</name>
<evidence type="ECO:0000256" key="1">
    <source>
        <dbReference type="SAM" id="MobiDB-lite"/>
    </source>
</evidence>
<feature type="region of interest" description="Disordered" evidence="1">
    <location>
        <begin position="50"/>
        <end position="86"/>
    </location>
</feature>
<feature type="compositionally biased region" description="Pro residues" evidence="1">
    <location>
        <begin position="1"/>
        <end position="11"/>
    </location>
</feature>
<dbReference type="EMBL" id="AP004798">
    <property type="protein sequence ID" value="BAD15703.1"/>
    <property type="molecule type" value="Genomic_DNA"/>
</dbReference>
<feature type="region of interest" description="Disordered" evidence="1">
    <location>
        <begin position="1"/>
        <end position="36"/>
    </location>
</feature>
<accession>Q6Z858</accession>
<sequence length="86" mass="8594">MFFASTPPPLDPGGEGEGLRLSSSLSQERAPVVPVRRMTEVVVVAGEGAAAGSAWGEGGYPRTSAGDGTPSPGASSASLHAGDDRR</sequence>
<dbReference type="Proteomes" id="UP000000763">
    <property type="component" value="Chromosome 2"/>
</dbReference>